<evidence type="ECO:0000256" key="12">
    <source>
        <dbReference type="ARBA" id="ARBA00023033"/>
    </source>
</evidence>
<dbReference type="GO" id="GO:0016705">
    <property type="term" value="F:oxidoreductase activity, acting on paired donors, with incorporation or reduction of molecular oxygen"/>
    <property type="evidence" value="ECO:0007669"/>
    <property type="project" value="InterPro"/>
</dbReference>
<evidence type="ECO:0000313" key="17">
    <source>
        <dbReference type="Proteomes" id="UP001153712"/>
    </source>
</evidence>
<keyword evidence="12 15" id="KW-0503">Monooxygenase</keyword>
<dbReference type="PRINTS" id="PR00385">
    <property type="entry name" value="P450"/>
</dbReference>
<dbReference type="InterPro" id="IPR036396">
    <property type="entry name" value="Cyt_P450_sf"/>
</dbReference>
<evidence type="ECO:0000256" key="3">
    <source>
        <dbReference type="ARBA" id="ARBA00004174"/>
    </source>
</evidence>
<evidence type="ECO:0000256" key="10">
    <source>
        <dbReference type="ARBA" id="ARBA00023002"/>
    </source>
</evidence>
<protein>
    <recommendedName>
        <fullName evidence="18">Cytochrome P450 monooxygenase</fullName>
    </recommendedName>
</protein>
<evidence type="ECO:0000256" key="8">
    <source>
        <dbReference type="ARBA" id="ARBA00022824"/>
    </source>
</evidence>
<sequence>MIEAAVVIILILFVLYKIWAYNHHWKYVMKIPGPKGWPIIGCSLAHLDYESIFEDDRKRALNYYPIHLMWALHIYVICIVGPEDLEIILGNSVHNHKGGLYKFLEEWLGTGLLTSNGNKWQTRRKLLTPAFHFSILPKFVDIFNKETDELVTTLLQKSHQDYVNVLEPITEFTLFTIGESSLGVDLRDLDSASYKRALHKYGEIAALRLINPFYYFDLLFSMSSKSAQLSQAARHLHGVSTSIIQAKKRSRSNIDGTKLSYSERKKLALLDVLMEAGLQDEDIREEVDTFVFEGHDTTSMAICYMLVTLANEQEHQEAIYQEMLSILGPSARPSFGDLGELKFMEMCIKECLRLYPSVPVISRRAGRRIETHSGYTIPEGSQILLRIYDLHRSPYVWDDPEKFDPDRFLPDNVAKRHPFAYIPFSAGSRNCIGQKFAMLEMKTVLCGILRKFKLMPVDRREDLKFKIDLVLRPVGEIRVKFLPR</sequence>
<keyword evidence="13" id="KW-0472">Membrane</keyword>
<reference evidence="16" key="1">
    <citation type="submission" date="2022-01" db="EMBL/GenBank/DDBJ databases">
        <authorList>
            <person name="King R."/>
        </authorList>
    </citation>
    <scope>NUCLEOTIDE SEQUENCE</scope>
</reference>
<organism evidence="16 17">
    <name type="scientific">Phyllotreta striolata</name>
    <name type="common">Striped flea beetle</name>
    <name type="synonym">Crioceris striolata</name>
    <dbReference type="NCBI Taxonomy" id="444603"/>
    <lineage>
        <taxon>Eukaryota</taxon>
        <taxon>Metazoa</taxon>
        <taxon>Ecdysozoa</taxon>
        <taxon>Arthropoda</taxon>
        <taxon>Hexapoda</taxon>
        <taxon>Insecta</taxon>
        <taxon>Pterygota</taxon>
        <taxon>Neoptera</taxon>
        <taxon>Endopterygota</taxon>
        <taxon>Coleoptera</taxon>
        <taxon>Polyphaga</taxon>
        <taxon>Cucujiformia</taxon>
        <taxon>Chrysomeloidea</taxon>
        <taxon>Chrysomelidae</taxon>
        <taxon>Galerucinae</taxon>
        <taxon>Alticini</taxon>
        <taxon>Phyllotreta</taxon>
    </lineage>
</organism>
<dbReference type="GO" id="GO:0005789">
    <property type="term" value="C:endoplasmic reticulum membrane"/>
    <property type="evidence" value="ECO:0007669"/>
    <property type="project" value="UniProtKB-SubCell"/>
</dbReference>
<keyword evidence="6 14" id="KW-0349">Heme</keyword>
<dbReference type="Proteomes" id="UP001153712">
    <property type="component" value="Chromosome 9"/>
</dbReference>
<evidence type="ECO:0000256" key="2">
    <source>
        <dbReference type="ARBA" id="ARBA00003690"/>
    </source>
</evidence>
<keyword evidence="17" id="KW-1185">Reference proteome</keyword>
<dbReference type="PANTHER" id="PTHR24291">
    <property type="entry name" value="CYTOCHROME P450 FAMILY 4"/>
    <property type="match status" value="1"/>
</dbReference>
<dbReference type="InterPro" id="IPR001128">
    <property type="entry name" value="Cyt_P450"/>
</dbReference>
<dbReference type="SUPFAM" id="SSF48264">
    <property type="entry name" value="Cytochrome P450"/>
    <property type="match status" value="1"/>
</dbReference>
<evidence type="ECO:0000256" key="9">
    <source>
        <dbReference type="ARBA" id="ARBA00022848"/>
    </source>
</evidence>
<keyword evidence="11 14" id="KW-0408">Iron</keyword>
<dbReference type="GO" id="GO:0005506">
    <property type="term" value="F:iron ion binding"/>
    <property type="evidence" value="ECO:0007669"/>
    <property type="project" value="InterPro"/>
</dbReference>
<evidence type="ECO:0000313" key="16">
    <source>
        <dbReference type="EMBL" id="CAG9864836.1"/>
    </source>
</evidence>
<dbReference type="InterPro" id="IPR017972">
    <property type="entry name" value="Cyt_P450_CS"/>
</dbReference>
<evidence type="ECO:0000256" key="15">
    <source>
        <dbReference type="RuleBase" id="RU000461"/>
    </source>
</evidence>
<comment type="similarity">
    <text evidence="5 15">Belongs to the cytochrome P450 family.</text>
</comment>
<dbReference type="OrthoDB" id="1470350at2759"/>
<keyword evidence="7 14" id="KW-0479">Metal-binding</keyword>
<dbReference type="GO" id="GO:0020037">
    <property type="term" value="F:heme binding"/>
    <property type="evidence" value="ECO:0007669"/>
    <property type="project" value="InterPro"/>
</dbReference>
<evidence type="ECO:0000256" key="6">
    <source>
        <dbReference type="ARBA" id="ARBA00022617"/>
    </source>
</evidence>
<evidence type="ECO:0000256" key="13">
    <source>
        <dbReference type="ARBA" id="ARBA00023136"/>
    </source>
</evidence>
<dbReference type="Pfam" id="PF00067">
    <property type="entry name" value="p450"/>
    <property type="match status" value="1"/>
</dbReference>
<keyword evidence="10 15" id="KW-0560">Oxidoreductase</keyword>
<accession>A0A9N9TYL0</accession>
<dbReference type="GO" id="GO:0004497">
    <property type="term" value="F:monooxygenase activity"/>
    <property type="evidence" value="ECO:0007669"/>
    <property type="project" value="UniProtKB-KW"/>
</dbReference>
<dbReference type="CDD" id="cd20628">
    <property type="entry name" value="CYP4"/>
    <property type="match status" value="1"/>
</dbReference>
<feature type="binding site" description="axial binding residue" evidence="14">
    <location>
        <position position="431"/>
    </location>
    <ligand>
        <name>heme</name>
        <dbReference type="ChEBI" id="CHEBI:30413"/>
    </ligand>
    <ligandPart>
        <name>Fe</name>
        <dbReference type="ChEBI" id="CHEBI:18248"/>
    </ligandPart>
</feature>
<dbReference type="EMBL" id="OU900102">
    <property type="protein sequence ID" value="CAG9864836.1"/>
    <property type="molecule type" value="Genomic_DNA"/>
</dbReference>
<dbReference type="InterPro" id="IPR050196">
    <property type="entry name" value="Cytochrome_P450_Monoox"/>
</dbReference>
<evidence type="ECO:0000256" key="7">
    <source>
        <dbReference type="ARBA" id="ARBA00022723"/>
    </source>
</evidence>
<dbReference type="InterPro" id="IPR002401">
    <property type="entry name" value="Cyt_P450_E_grp-I"/>
</dbReference>
<keyword evidence="8" id="KW-0256">Endoplasmic reticulum</keyword>
<name>A0A9N9TYL0_PHYSR</name>
<dbReference type="Gene3D" id="1.10.630.10">
    <property type="entry name" value="Cytochrome P450"/>
    <property type="match status" value="1"/>
</dbReference>
<comment type="subcellular location">
    <subcellularLocation>
        <location evidence="4">Endoplasmic reticulum membrane</location>
        <topology evidence="4">Peripheral membrane protein</topology>
    </subcellularLocation>
    <subcellularLocation>
        <location evidence="3">Microsome membrane</location>
        <topology evidence="3">Peripheral membrane protein</topology>
    </subcellularLocation>
</comment>
<keyword evidence="9" id="KW-0492">Microsome</keyword>
<evidence type="ECO:0000256" key="1">
    <source>
        <dbReference type="ARBA" id="ARBA00001971"/>
    </source>
</evidence>
<evidence type="ECO:0008006" key="18">
    <source>
        <dbReference type="Google" id="ProtNLM"/>
    </source>
</evidence>
<dbReference type="PRINTS" id="PR00463">
    <property type="entry name" value="EP450I"/>
</dbReference>
<proteinExistence type="inferred from homology"/>
<evidence type="ECO:0000256" key="5">
    <source>
        <dbReference type="ARBA" id="ARBA00010617"/>
    </source>
</evidence>
<comment type="function">
    <text evidence="2">May be involved in the metabolism of insect hormones and in the breakdown of synthetic insecticides.</text>
</comment>
<comment type="cofactor">
    <cofactor evidence="1 14">
        <name>heme</name>
        <dbReference type="ChEBI" id="CHEBI:30413"/>
    </cofactor>
</comment>
<dbReference type="AlphaFoldDB" id="A0A9N9TYL0"/>
<dbReference type="PROSITE" id="PS00086">
    <property type="entry name" value="CYTOCHROME_P450"/>
    <property type="match status" value="1"/>
</dbReference>
<evidence type="ECO:0000256" key="11">
    <source>
        <dbReference type="ARBA" id="ARBA00023004"/>
    </source>
</evidence>
<evidence type="ECO:0000256" key="4">
    <source>
        <dbReference type="ARBA" id="ARBA00004406"/>
    </source>
</evidence>
<dbReference type="PANTHER" id="PTHR24291:SF189">
    <property type="entry name" value="CYTOCHROME P450 4C3-RELATED"/>
    <property type="match status" value="1"/>
</dbReference>
<gene>
    <name evidence="16" type="ORF">PHYEVI_LOCUS11086</name>
</gene>
<evidence type="ECO:0000256" key="14">
    <source>
        <dbReference type="PIRSR" id="PIRSR602401-1"/>
    </source>
</evidence>